<feature type="domain" description="Anthranilate synthase component I N-terminal" evidence="11">
    <location>
        <begin position="243"/>
        <end position="375"/>
    </location>
</feature>
<reference evidence="12 13" key="1">
    <citation type="submission" date="2018-10" db="EMBL/GenBank/DDBJ databases">
        <title>The genome of Streptomyces dangxiongensis Z022.</title>
        <authorList>
            <person name="Zhang B."/>
        </authorList>
    </citation>
    <scope>NUCLEOTIDE SEQUENCE [LARGE SCALE GENOMIC DNA]</scope>
    <source>
        <strain evidence="12 13">Z022</strain>
    </source>
</reference>
<organism evidence="12 13">
    <name type="scientific">Streptomyces dangxiongensis</name>
    <dbReference type="NCBI Taxonomy" id="1442032"/>
    <lineage>
        <taxon>Bacteria</taxon>
        <taxon>Bacillati</taxon>
        <taxon>Actinomycetota</taxon>
        <taxon>Actinomycetes</taxon>
        <taxon>Kitasatosporales</taxon>
        <taxon>Streptomycetaceae</taxon>
        <taxon>Streptomyces</taxon>
    </lineage>
</organism>
<dbReference type="GO" id="GO:0009396">
    <property type="term" value="P:folic acid-containing compound biosynthetic process"/>
    <property type="evidence" value="ECO:0007669"/>
    <property type="project" value="InterPro"/>
</dbReference>
<dbReference type="FunFam" id="3.40.50.880:FF:000003">
    <property type="entry name" value="Anthranilate synthase component II"/>
    <property type="match status" value="1"/>
</dbReference>
<feature type="region of interest" description="Disordered" evidence="8">
    <location>
        <begin position="195"/>
        <end position="220"/>
    </location>
</feature>
<dbReference type="EC" id="2.6.1.85" evidence="2"/>
<protein>
    <recommendedName>
        <fullName evidence="6">Aminodeoxychorismate synthase</fullName>
        <ecNumber evidence="2">2.6.1.85</ecNumber>
    </recommendedName>
    <alternativeName>
        <fullName evidence="7">4-amino-4-deoxychorismate synthase</fullName>
    </alternativeName>
</protein>
<dbReference type="PROSITE" id="PS51273">
    <property type="entry name" value="GATASE_TYPE_1"/>
    <property type="match status" value="1"/>
</dbReference>
<dbReference type="CDD" id="cd01743">
    <property type="entry name" value="GATase1_Anthranilate_Synthase"/>
    <property type="match status" value="1"/>
</dbReference>
<dbReference type="PRINTS" id="PR00096">
    <property type="entry name" value="GATASE"/>
</dbReference>
<evidence type="ECO:0000256" key="7">
    <source>
        <dbReference type="ARBA" id="ARBA00083979"/>
    </source>
</evidence>
<dbReference type="InterPro" id="IPR017926">
    <property type="entry name" value="GATASE"/>
</dbReference>
<sequence length="706" mass="76702">MRSLIIDNYDSYTFNLFQLIAEVNGCEPVVLKNDDPALTTLDLTEFDNIVVSPGPGSPRIPRDLGHVGDILARAVVPVLGVCLGHQAIAHAAGATVDRAPQPRHGHLTKVRHAGTELFRGVPQDFTAVRYHSLRADEPLPEAVEATAWAEDGVVMAIRHRTRPQWGVQFHPESIASEYGREIIANFRDLTAARAARNGGPAQAPEQSPPASTDAAQPVGTPGDAYQLLELTVPGAVHTEAAFTELFGLSEYAFWLDSSRVEPGLSRFSFLGDASGPLSEVLTYRLADRAVLVRGAEGVHRENGTIFDVLERRLAERRLTDPGLPFDFTSGYVGYFGYELKHDLGSRPGHTAETPDATWIFADRLIAVDHERELTYVVALHRGDPDTRKSAQEWIDDTAATLVALLGRPDTADEEADPAGTADDSVDPRPRLARDPEGYVRDIEECRRQLVAGESYEICLTNKVRVPFDLDDLTYYRRLRASNPAPYAALLRLGEVTVFSSSPERFLKIDADHVVETKPIKGTAPRGTDPAHDAALAAELANSAKTRAENLMIVDLLRNDLGRVCEIGSVGVPSFMAVESYATVHQLVSTVRGVLRPEISAVECVRRCFPGGSMTGAPKLRTMEIIDGLETEARGIYSGALGYLGLTGTADLNIVIRTAVRHRDELSVGAGGAIVLDSSPEGELDEMLLKASASLRALPSRTPGRRR</sequence>
<dbReference type="InterPro" id="IPR019999">
    <property type="entry name" value="Anth_synth_I-like"/>
</dbReference>
<keyword evidence="13" id="KW-1185">Reference proteome</keyword>
<keyword evidence="4" id="KW-0315">Glutamine amidotransferase</keyword>
<comment type="catalytic activity">
    <reaction evidence="5">
        <text>chorismate + L-glutamine = 4-amino-4-deoxychorismate + L-glutamate</text>
        <dbReference type="Rhea" id="RHEA:11672"/>
        <dbReference type="ChEBI" id="CHEBI:29748"/>
        <dbReference type="ChEBI" id="CHEBI:29985"/>
        <dbReference type="ChEBI" id="CHEBI:58359"/>
        <dbReference type="ChEBI" id="CHEBI:58406"/>
        <dbReference type="EC" id="2.6.1.85"/>
    </reaction>
    <physiologicalReaction direction="left-to-right" evidence="5">
        <dbReference type="Rhea" id="RHEA:11673"/>
    </physiologicalReaction>
</comment>
<feature type="compositionally biased region" description="Basic and acidic residues" evidence="8">
    <location>
        <begin position="425"/>
        <end position="436"/>
    </location>
</feature>
<dbReference type="OrthoDB" id="3518032at2"/>
<keyword evidence="12" id="KW-0032">Aminotransferase</keyword>
<dbReference type="SUPFAM" id="SSF52317">
    <property type="entry name" value="Class I glutamine amidotransferase-like"/>
    <property type="match status" value="1"/>
</dbReference>
<feature type="domain" description="Glutamine amidotransferase" evidence="9">
    <location>
        <begin position="4"/>
        <end position="186"/>
    </location>
</feature>
<dbReference type="GO" id="GO:0005737">
    <property type="term" value="C:cytoplasm"/>
    <property type="evidence" value="ECO:0007669"/>
    <property type="project" value="TreeGrafter"/>
</dbReference>
<dbReference type="InterPro" id="IPR015890">
    <property type="entry name" value="Chorismate_C"/>
</dbReference>
<evidence type="ECO:0000256" key="5">
    <source>
        <dbReference type="ARBA" id="ARBA00052789"/>
    </source>
</evidence>
<feature type="domain" description="Chorismate-utilising enzyme C-terminal" evidence="10">
    <location>
        <begin position="435"/>
        <end position="689"/>
    </location>
</feature>
<dbReference type="KEGG" id="sdd:D9753_06615"/>
<comment type="similarity">
    <text evidence="1">In the C-terminal section; belongs to the anthranilate synthase component I family.</text>
</comment>
<proteinExistence type="inferred from homology"/>
<evidence type="ECO:0000256" key="4">
    <source>
        <dbReference type="ARBA" id="ARBA00022962"/>
    </source>
</evidence>
<dbReference type="GO" id="GO:0008153">
    <property type="term" value="P:4-aminobenzoate biosynthetic process"/>
    <property type="evidence" value="ECO:0007669"/>
    <property type="project" value="TreeGrafter"/>
</dbReference>
<dbReference type="PRINTS" id="PR00097">
    <property type="entry name" value="ANTSNTHASEII"/>
</dbReference>
<name>A0A3G2JDP4_9ACTN</name>
<dbReference type="NCBIfam" id="TIGR00553">
    <property type="entry name" value="pabB"/>
    <property type="match status" value="1"/>
</dbReference>
<dbReference type="InterPro" id="IPR005801">
    <property type="entry name" value="ADC_synthase"/>
</dbReference>
<feature type="region of interest" description="Disordered" evidence="8">
    <location>
        <begin position="408"/>
        <end position="436"/>
    </location>
</feature>
<feature type="compositionally biased region" description="Low complexity" evidence="8">
    <location>
        <begin position="200"/>
        <end position="211"/>
    </location>
</feature>
<evidence type="ECO:0000256" key="8">
    <source>
        <dbReference type="SAM" id="MobiDB-lite"/>
    </source>
</evidence>
<gene>
    <name evidence="12" type="primary">pabB</name>
    <name evidence="12" type="ORF">D9753_06615</name>
</gene>
<evidence type="ECO:0000256" key="3">
    <source>
        <dbReference type="ARBA" id="ARBA00022679"/>
    </source>
</evidence>
<evidence type="ECO:0000259" key="11">
    <source>
        <dbReference type="Pfam" id="PF04715"/>
    </source>
</evidence>
<evidence type="ECO:0000313" key="12">
    <source>
        <dbReference type="EMBL" id="AYN38642.1"/>
    </source>
</evidence>
<dbReference type="InterPro" id="IPR006805">
    <property type="entry name" value="Anth_synth_I_N"/>
</dbReference>
<dbReference type="Proteomes" id="UP000268329">
    <property type="component" value="Chromosome"/>
</dbReference>
<dbReference type="RefSeq" id="WP_121786146.1">
    <property type="nucleotide sequence ID" value="NZ_CP033073.1"/>
</dbReference>
<evidence type="ECO:0000256" key="6">
    <source>
        <dbReference type="ARBA" id="ARBA00072983"/>
    </source>
</evidence>
<dbReference type="GO" id="GO:0046820">
    <property type="term" value="F:4-amino-4-deoxychorismate synthase activity"/>
    <property type="evidence" value="ECO:0007669"/>
    <property type="project" value="UniProtKB-EC"/>
</dbReference>
<evidence type="ECO:0000259" key="10">
    <source>
        <dbReference type="Pfam" id="PF00425"/>
    </source>
</evidence>
<dbReference type="Gene3D" id="3.40.50.880">
    <property type="match status" value="1"/>
</dbReference>
<dbReference type="AlphaFoldDB" id="A0A3G2JDP4"/>
<evidence type="ECO:0000313" key="13">
    <source>
        <dbReference type="Proteomes" id="UP000268329"/>
    </source>
</evidence>
<keyword evidence="3 12" id="KW-0808">Transferase</keyword>
<accession>A0A3G2JDP4</accession>
<dbReference type="InterPro" id="IPR005802">
    <property type="entry name" value="ADC_synth_comp_1"/>
</dbReference>
<dbReference type="EMBL" id="CP033073">
    <property type="protein sequence ID" value="AYN38642.1"/>
    <property type="molecule type" value="Genomic_DNA"/>
</dbReference>
<dbReference type="PRINTS" id="PR00099">
    <property type="entry name" value="CPSGATASE"/>
</dbReference>
<dbReference type="Pfam" id="PF04715">
    <property type="entry name" value="Anth_synt_I_N"/>
    <property type="match status" value="1"/>
</dbReference>
<dbReference type="Gene3D" id="3.60.120.10">
    <property type="entry name" value="Anthranilate synthase"/>
    <property type="match status" value="1"/>
</dbReference>
<dbReference type="InterPro" id="IPR029062">
    <property type="entry name" value="Class_I_gatase-like"/>
</dbReference>
<dbReference type="Pfam" id="PF00117">
    <property type="entry name" value="GATase"/>
    <property type="match status" value="1"/>
</dbReference>
<evidence type="ECO:0000256" key="2">
    <source>
        <dbReference type="ARBA" id="ARBA00013139"/>
    </source>
</evidence>
<evidence type="ECO:0000259" key="9">
    <source>
        <dbReference type="Pfam" id="PF00117"/>
    </source>
</evidence>
<dbReference type="Pfam" id="PF00425">
    <property type="entry name" value="Chorismate_bind"/>
    <property type="match status" value="1"/>
</dbReference>
<dbReference type="SUPFAM" id="SSF56322">
    <property type="entry name" value="ADC synthase"/>
    <property type="match status" value="1"/>
</dbReference>
<dbReference type="PANTHER" id="PTHR11236:SF18">
    <property type="entry name" value="AMINODEOXYCHORISMATE SYNTHASE"/>
    <property type="match status" value="1"/>
</dbReference>
<dbReference type="InterPro" id="IPR006221">
    <property type="entry name" value="TrpG/PapA_dom"/>
</dbReference>
<dbReference type="PANTHER" id="PTHR11236">
    <property type="entry name" value="AMINOBENZOATE/ANTHRANILATE SYNTHASE"/>
    <property type="match status" value="1"/>
</dbReference>
<dbReference type="NCBIfam" id="TIGR00566">
    <property type="entry name" value="trpG_papA"/>
    <property type="match status" value="1"/>
</dbReference>
<dbReference type="GO" id="GO:0000162">
    <property type="term" value="P:L-tryptophan biosynthetic process"/>
    <property type="evidence" value="ECO:0007669"/>
    <property type="project" value="TreeGrafter"/>
</dbReference>
<evidence type="ECO:0000256" key="1">
    <source>
        <dbReference type="ARBA" id="ARBA00005970"/>
    </source>
</evidence>